<dbReference type="OrthoDB" id="2353937at2"/>
<dbReference type="SUPFAM" id="SSF81296">
    <property type="entry name" value="E set domains"/>
    <property type="match status" value="1"/>
</dbReference>
<dbReference type="Proteomes" id="UP000275076">
    <property type="component" value="Unassembled WGS sequence"/>
</dbReference>
<evidence type="ECO:0000313" key="8">
    <source>
        <dbReference type="Proteomes" id="UP000275076"/>
    </source>
</evidence>
<dbReference type="GO" id="GO:0005507">
    <property type="term" value="F:copper ion binding"/>
    <property type="evidence" value="ECO:0007669"/>
    <property type="project" value="InterPro"/>
</dbReference>
<keyword evidence="8" id="KW-1185">Reference proteome</keyword>
<dbReference type="InterPro" id="IPR014755">
    <property type="entry name" value="Cu-Rt/internalin_Ig-like"/>
</dbReference>
<keyword evidence="4" id="KW-0472">Membrane</keyword>
<evidence type="ECO:0000256" key="2">
    <source>
        <dbReference type="ARBA" id="ARBA00023008"/>
    </source>
</evidence>
<dbReference type="Pfam" id="PF04234">
    <property type="entry name" value="CopC"/>
    <property type="match status" value="1"/>
</dbReference>
<dbReference type="GO" id="GO:0042597">
    <property type="term" value="C:periplasmic space"/>
    <property type="evidence" value="ECO:0007669"/>
    <property type="project" value="InterPro"/>
</dbReference>
<feature type="domain" description="CopC" evidence="6">
    <location>
        <begin position="24"/>
        <end position="114"/>
    </location>
</feature>
<dbReference type="AlphaFoldDB" id="A0A428MX14"/>
<feature type="region of interest" description="Disordered" evidence="3">
    <location>
        <begin position="119"/>
        <end position="157"/>
    </location>
</feature>
<feature type="signal peptide" evidence="5">
    <location>
        <begin position="1"/>
        <end position="23"/>
    </location>
</feature>
<keyword evidence="1 5" id="KW-0732">Signal</keyword>
<gene>
    <name evidence="7" type="ORF">D7Z54_24700</name>
</gene>
<dbReference type="GO" id="GO:0046688">
    <property type="term" value="P:response to copper ion"/>
    <property type="evidence" value="ECO:0007669"/>
    <property type="project" value="InterPro"/>
</dbReference>
<proteinExistence type="predicted"/>
<comment type="caution">
    <text evidence="7">The sequence shown here is derived from an EMBL/GenBank/DDBJ whole genome shotgun (WGS) entry which is preliminary data.</text>
</comment>
<dbReference type="EMBL" id="RBVX01000033">
    <property type="protein sequence ID" value="RSL30700.1"/>
    <property type="molecule type" value="Genomic_DNA"/>
</dbReference>
<feature type="compositionally biased region" description="Basic and acidic residues" evidence="3">
    <location>
        <begin position="136"/>
        <end position="145"/>
    </location>
</feature>
<evidence type="ECO:0000256" key="4">
    <source>
        <dbReference type="SAM" id="Phobius"/>
    </source>
</evidence>
<keyword evidence="4" id="KW-1133">Transmembrane helix</keyword>
<keyword evidence="4" id="KW-0812">Transmembrane</keyword>
<feature type="compositionally biased region" description="Polar residues" evidence="3">
    <location>
        <begin position="146"/>
        <end position="157"/>
    </location>
</feature>
<reference evidence="7 8" key="1">
    <citation type="submission" date="2018-10" db="EMBL/GenBank/DDBJ databases">
        <title>Draft genome sequence of Bacillus salarius IM0101, isolated from a hypersaline soil in Inner Mongolia, China.</title>
        <authorList>
            <person name="Yamprayoonswat W."/>
            <person name="Boonvisut S."/>
            <person name="Jumpathong W."/>
            <person name="Sittihan S."/>
            <person name="Ruangsuj P."/>
            <person name="Wanthongcharoen S."/>
            <person name="Thongpramul N."/>
            <person name="Pimmason S."/>
            <person name="Yu B."/>
            <person name="Yasawong M."/>
        </authorList>
    </citation>
    <scope>NUCLEOTIDE SEQUENCE [LARGE SCALE GENOMIC DNA]</scope>
    <source>
        <strain evidence="7 8">IM0101</strain>
    </source>
</reference>
<organism evidence="7 8">
    <name type="scientific">Salibacterium salarium</name>
    <dbReference type="NCBI Taxonomy" id="284579"/>
    <lineage>
        <taxon>Bacteria</taxon>
        <taxon>Bacillati</taxon>
        <taxon>Bacillota</taxon>
        <taxon>Bacilli</taxon>
        <taxon>Bacillales</taxon>
        <taxon>Bacillaceae</taxon>
    </lineage>
</organism>
<protein>
    <submittedName>
        <fullName evidence="7">LPXTG cell wall anchor domain-containing protein</fullName>
    </submittedName>
</protein>
<dbReference type="InterPro" id="IPR007348">
    <property type="entry name" value="CopC_dom"/>
</dbReference>
<accession>A0A428MX14</accession>
<evidence type="ECO:0000259" key="6">
    <source>
        <dbReference type="Pfam" id="PF04234"/>
    </source>
</evidence>
<keyword evidence="2" id="KW-0186">Copper</keyword>
<feature type="chain" id="PRO_5019357723" evidence="5">
    <location>
        <begin position="24"/>
        <end position="189"/>
    </location>
</feature>
<evidence type="ECO:0000256" key="5">
    <source>
        <dbReference type="SAM" id="SignalP"/>
    </source>
</evidence>
<evidence type="ECO:0000313" key="7">
    <source>
        <dbReference type="EMBL" id="RSL30700.1"/>
    </source>
</evidence>
<dbReference type="InterPro" id="IPR014756">
    <property type="entry name" value="Ig_E-set"/>
</dbReference>
<dbReference type="Gene3D" id="2.60.40.1220">
    <property type="match status" value="1"/>
</dbReference>
<dbReference type="NCBIfam" id="TIGR01167">
    <property type="entry name" value="LPXTG_anchor"/>
    <property type="match status" value="1"/>
</dbReference>
<name>A0A428MX14_9BACI</name>
<evidence type="ECO:0000256" key="1">
    <source>
        <dbReference type="ARBA" id="ARBA00022729"/>
    </source>
</evidence>
<sequence>MKLKRFITLFIIGLLLFPVAAGAHTHLENADLKEEVADGETTIITLTFDSKVQELNSVNLTNENGEEVDVDGISQGPENTVTITLPDFLENGEYSLFYSIVGEDGHVMEKELAYMYEGTEQRESSVEEADEQTEESAVKEEEDRTSASGEDTIDASTAESNDNDFFLTAAGGLLVIAVGVIFFYRKKRA</sequence>
<evidence type="ECO:0000256" key="3">
    <source>
        <dbReference type="SAM" id="MobiDB-lite"/>
    </source>
</evidence>
<feature type="transmembrane region" description="Helical" evidence="4">
    <location>
        <begin position="165"/>
        <end position="184"/>
    </location>
</feature>